<name>A0ABS4XA66_9MICC</name>
<gene>
    <name evidence="2" type="ORF">JOF47_000866</name>
</gene>
<proteinExistence type="predicted"/>
<keyword evidence="1" id="KW-0472">Membrane</keyword>
<organism evidence="2 3">
    <name type="scientific">Paeniglutamicibacter kerguelensis</name>
    <dbReference type="NCBI Taxonomy" id="254788"/>
    <lineage>
        <taxon>Bacteria</taxon>
        <taxon>Bacillati</taxon>
        <taxon>Actinomycetota</taxon>
        <taxon>Actinomycetes</taxon>
        <taxon>Micrococcales</taxon>
        <taxon>Micrococcaceae</taxon>
        <taxon>Paeniglutamicibacter</taxon>
    </lineage>
</organism>
<reference evidence="2 3" key="1">
    <citation type="submission" date="2021-03" db="EMBL/GenBank/DDBJ databases">
        <title>Sequencing the genomes of 1000 actinobacteria strains.</title>
        <authorList>
            <person name="Klenk H.-P."/>
        </authorList>
    </citation>
    <scope>NUCLEOTIDE SEQUENCE [LARGE SCALE GENOMIC DNA]</scope>
    <source>
        <strain evidence="2 3">DSM 15797</strain>
    </source>
</reference>
<dbReference type="EMBL" id="JAGIOF010000001">
    <property type="protein sequence ID" value="MBP2385355.1"/>
    <property type="molecule type" value="Genomic_DNA"/>
</dbReference>
<dbReference type="RefSeq" id="WP_209996164.1">
    <property type="nucleotide sequence ID" value="NZ_BAAAJY010000015.1"/>
</dbReference>
<protein>
    <submittedName>
        <fullName evidence="2">Uncharacterized protein</fullName>
    </submittedName>
</protein>
<keyword evidence="1" id="KW-1133">Transmembrane helix</keyword>
<evidence type="ECO:0000313" key="3">
    <source>
        <dbReference type="Proteomes" id="UP001296993"/>
    </source>
</evidence>
<feature type="transmembrane region" description="Helical" evidence="1">
    <location>
        <begin position="7"/>
        <end position="22"/>
    </location>
</feature>
<accession>A0ABS4XA66</accession>
<evidence type="ECO:0000256" key="1">
    <source>
        <dbReference type="SAM" id="Phobius"/>
    </source>
</evidence>
<keyword evidence="3" id="KW-1185">Reference proteome</keyword>
<comment type="caution">
    <text evidence="2">The sequence shown here is derived from an EMBL/GenBank/DDBJ whole genome shotgun (WGS) entry which is preliminary data.</text>
</comment>
<evidence type="ECO:0000313" key="2">
    <source>
        <dbReference type="EMBL" id="MBP2385355.1"/>
    </source>
</evidence>
<dbReference type="Proteomes" id="UP001296993">
    <property type="component" value="Unassembled WGS sequence"/>
</dbReference>
<sequence>MKINKTTVAIVVMALVVFFLPLPTIPRFILACVALGVAIRYLIKARKESQ</sequence>
<keyword evidence="1" id="KW-0812">Transmembrane</keyword>